<evidence type="ECO:0000313" key="3">
    <source>
        <dbReference type="Proteomes" id="UP000887565"/>
    </source>
</evidence>
<dbReference type="GO" id="GO:0061630">
    <property type="term" value="F:ubiquitin protein ligase activity"/>
    <property type="evidence" value="ECO:0007669"/>
    <property type="project" value="TreeGrafter"/>
</dbReference>
<dbReference type="PANTHER" id="PTHR12125:SF5">
    <property type="entry name" value="F-BOX DOMAIN-CONTAINING PROTEIN"/>
    <property type="match status" value="1"/>
</dbReference>
<dbReference type="SUPFAM" id="SSF49785">
    <property type="entry name" value="Galactose-binding domain-like"/>
    <property type="match status" value="2"/>
</dbReference>
<organism evidence="3 4">
    <name type="scientific">Romanomermis culicivorax</name>
    <name type="common">Nematode worm</name>
    <dbReference type="NCBI Taxonomy" id="13658"/>
    <lineage>
        <taxon>Eukaryota</taxon>
        <taxon>Metazoa</taxon>
        <taxon>Ecdysozoa</taxon>
        <taxon>Nematoda</taxon>
        <taxon>Enoplea</taxon>
        <taxon>Dorylaimia</taxon>
        <taxon>Mermithida</taxon>
        <taxon>Mermithoidea</taxon>
        <taxon>Mermithidae</taxon>
        <taxon>Romanomermis</taxon>
    </lineage>
</organism>
<evidence type="ECO:0000256" key="1">
    <source>
        <dbReference type="SAM" id="MobiDB-lite"/>
    </source>
</evidence>
<accession>A0A915IFS6</accession>
<name>A0A915IFS6_ROMCU</name>
<dbReference type="Pfam" id="PF04300">
    <property type="entry name" value="FBA"/>
    <property type="match status" value="2"/>
</dbReference>
<dbReference type="GO" id="GO:0031146">
    <property type="term" value="P:SCF-dependent proteasomal ubiquitin-dependent protein catabolic process"/>
    <property type="evidence" value="ECO:0007669"/>
    <property type="project" value="TreeGrafter"/>
</dbReference>
<dbReference type="InterPro" id="IPR008979">
    <property type="entry name" value="Galactose-bd-like_sf"/>
</dbReference>
<feature type="compositionally biased region" description="Basic and acidic residues" evidence="1">
    <location>
        <begin position="155"/>
        <end position="166"/>
    </location>
</feature>
<dbReference type="PANTHER" id="PTHR12125">
    <property type="entry name" value="F-BOX ONLY PROTEIN 6-LIKE PROTEIN"/>
    <property type="match status" value="1"/>
</dbReference>
<dbReference type="InterPro" id="IPR007397">
    <property type="entry name" value="F-box-assoc_dom"/>
</dbReference>
<evidence type="ECO:0000313" key="4">
    <source>
        <dbReference type="WBParaSite" id="nRc.2.0.1.t13041-RA"/>
    </source>
</evidence>
<dbReference type="GO" id="GO:0005737">
    <property type="term" value="C:cytoplasm"/>
    <property type="evidence" value="ECO:0007669"/>
    <property type="project" value="TreeGrafter"/>
</dbReference>
<dbReference type="InterPro" id="IPR039752">
    <property type="entry name" value="F-box_only"/>
</dbReference>
<keyword evidence="3" id="KW-1185">Reference proteome</keyword>
<dbReference type="Proteomes" id="UP000887565">
    <property type="component" value="Unplaced"/>
</dbReference>
<sequence>MFVWDMWGRSHKVSAKSKMVERGPLDQLTLNSVRIKLENFTSCFATSYHWCFKEQLIDLAKEGCDLEIIDLLQPPKYPLSHFNWKSVSTTDQSLSNQRQTAGRFDCAATHVLRVFLLRSKKRRPEYRNIQEFERKVNVHNRFYPFDGDNDDYDKDDSSSEPESKSPIEHLNPIIDVFSEITSVEQWAGHAWKKVSHKFENYGIGLRYILFQSMGIDNQFWAGHYGPKMAKSSVTLTFQGNINNIFIGALW</sequence>
<protein>
    <submittedName>
        <fullName evidence="4">FBA domain-containing protein</fullName>
    </submittedName>
</protein>
<proteinExistence type="predicted"/>
<dbReference type="Gene3D" id="2.60.120.260">
    <property type="entry name" value="Galactose-binding domain-like"/>
    <property type="match status" value="2"/>
</dbReference>
<dbReference type="SMART" id="SM01198">
    <property type="entry name" value="FBA"/>
    <property type="match status" value="1"/>
</dbReference>
<evidence type="ECO:0000259" key="2">
    <source>
        <dbReference type="PROSITE" id="PS51114"/>
    </source>
</evidence>
<dbReference type="GO" id="GO:0019005">
    <property type="term" value="C:SCF ubiquitin ligase complex"/>
    <property type="evidence" value="ECO:0007669"/>
    <property type="project" value="TreeGrafter"/>
</dbReference>
<dbReference type="GO" id="GO:0006516">
    <property type="term" value="P:glycoprotein catabolic process"/>
    <property type="evidence" value="ECO:0007669"/>
    <property type="project" value="TreeGrafter"/>
</dbReference>
<dbReference type="PROSITE" id="PS51114">
    <property type="entry name" value="FBA"/>
    <property type="match status" value="1"/>
</dbReference>
<feature type="domain" description="FBA" evidence="2">
    <location>
        <begin position="1"/>
        <end position="237"/>
    </location>
</feature>
<dbReference type="WBParaSite" id="nRc.2.0.1.t13041-RA">
    <property type="protein sequence ID" value="nRc.2.0.1.t13041-RA"/>
    <property type="gene ID" value="nRc.2.0.1.g13041"/>
</dbReference>
<reference evidence="4" key="1">
    <citation type="submission" date="2022-11" db="UniProtKB">
        <authorList>
            <consortium name="WormBaseParasite"/>
        </authorList>
    </citation>
    <scope>IDENTIFICATION</scope>
</reference>
<dbReference type="AlphaFoldDB" id="A0A915IFS6"/>
<dbReference type="GO" id="GO:0036503">
    <property type="term" value="P:ERAD pathway"/>
    <property type="evidence" value="ECO:0007669"/>
    <property type="project" value="TreeGrafter"/>
</dbReference>
<feature type="region of interest" description="Disordered" evidence="1">
    <location>
        <begin position="144"/>
        <end position="166"/>
    </location>
</feature>